<keyword evidence="1" id="KW-0472">Membrane</keyword>
<dbReference type="EMBL" id="BLLK01000074">
    <property type="protein sequence ID" value="GFH61672.1"/>
    <property type="molecule type" value="Genomic_DNA"/>
</dbReference>
<accession>A0AAD3DCX8</accession>
<feature type="transmembrane region" description="Helical" evidence="1">
    <location>
        <begin position="156"/>
        <end position="177"/>
    </location>
</feature>
<gene>
    <name evidence="2" type="ORF">CTEN210_18148</name>
</gene>
<reference evidence="2 3" key="1">
    <citation type="journal article" date="2021" name="Sci. Rep.">
        <title>The genome of the diatom Chaetoceros tenuissimus carries an ancient integrated fragment of an extant virus.</title>
        <authorList>
            <person name="Hongo Y."/>
            <person name="Kimura K."/>
            <person name="Takaki Y."/>
            <person name="Yoshida Y."/>
            <person name="Baba S."/>
            <person name="Kobayashi G."/>
            <person name="Nagasaki K."/>
            <person name="Hano T."/>
            <person name="Tomaru Y."/>
        </authorList>
    </citation>
    <scope>NUCLEOTIDE SEQUENCE [LARGE SCALE GENOMIC DNA]</scope>
    <source>
        <strain evidence="2 3">NIES-3715</strain>
    </source>
</reference>
<keyword evidence="3" id="KW-1185">Reference proteome</keyword>
<dbReference type="AlphaFoldDB" id="A0AAD3DCX8"/>
<evidence type="ECO:0000313" key="3">
    <source>
        <dbReference type="Proteomes" id="UP001054902"/>
    </source>
</evidence>
<name>A0AAD3DCX8_9STRA</name>
<feature type="transmembrane region" description="Helical" evidence="1">
    <location>
        <begin position="219"/>
        <end position="235"/>
    </location>
</feature>
<comment type="caution">
    <text evidence="2">The sequence shown here is derived from an EMBL/GenBank/DDBJ whole genome shotgun (WGS) entry which is preliminary data.</text>
</comment>
<evidence type="ECO:0000313" key="2">
    <source>
        <dbReference type="EMBL" id="GFH61672.1"/>
    </source>
</evidence>
<dbReference type="PANTHER" id="PTHR33802:SF2">
    <property type="entry name" value="EF-HAND DOMAIN-CONTAINING PROTEIN"/>
    <property type="match status" value="1"/>
</dbReference>
<proteinExistence type="predicted"/>
<dbReference type="PANTHER" id="PTHR33802">
    <property type="entry name" value="SI:CH211-161H7.5-RELATED"/>
    <property type="match status" value="1"/>
</dbReference>
<sequence>MSSEKLNIYNILNIIALGLSLVLQADRLEGPGHQNEDGTIVNGIGELFWRYESIVMPTSNTFLIAHIVLFFEGVFTLVQCLPKYRGSVMVQDCVKHWFFTGAVCQFIWSIDIGLENVFAAIFSTVLVGIFFFSITKILMSQAANTIPSEQSPEEYWFLRFPFSMHFGWALAVLAMSINGFFVSLGFGRTFQVVLGIITLFIFAGIGYKMLYKNGPRPNYIIPLILSWFCIGIATEEQGPKVNLEGGVHLFFDITAGIIGALLIVTTLFVFYQKEYKSGDLSNEIKEANDADDAVYVTAPDGKDGASALA</sequence>
<keyword evidence="1" id="KW-1133">Transmembrane helix</keyword>
<protein>
    <submittedName>
        <fullName evidence="2">Uncharacterized protein</fullName>
    </submittedName>
</protein>
<feature type="transmembrane region" description="Helical" evidence="1">
    <location>
        <begin position="116"/>
        <end position="135"/>
    </location>
</feature>
<feature type="transmembrane region" description="Helical" evidence="1">
    <location>
        <begin position="93"/>
        <end position="110"/>
    </location>
</feature>
<feature type="transmembrane region" description="Helical" evidence="1">
    <location>
        <begin position="7"/>
        <end position="25"/>
    </location>
</feature>
<dbReference type="Proteomes" id="UP001054902">
    <property type="component" value="Unassembled WGS sequence"/>
</dbReference>
<feature type="transmembrane region" description="Helical" evidence="1">
    <location>
        <begin position="247"/>
        <end position="271"/>
    </location>
</feature>
<evidence type="ECO:0000256" key="1">
    <source>
        <dbReference type="SAM" id="Phobius"/>
    </source>
</evidence>
<feature type="transmembrane region" description="Helical" evidence="1">
    <location>
        <begin position="62"/>
        <end position="81"/>
    </location>
</feature>
<keyword evidence="1" id="KW-0812">Transmembrane</keyword>
<feature type="transmembrane region" description="Helical" evidence="1">
    <location>
        <begin position="189"/>
        <end position="207"/>
    </location>
</feature>
<organism evidence="2 3">
    <name type="scientific">Chaetoceros tenuissimus</name>
    <dbReference type="NCBI Taxonomy" id="426638"/>
    <lineage>
        <taxon>Eukaryota</taxon>
        <taxon>Sar</taxon>
        <taxon>Stramenopiles</taxon>
        <taxon>Ochrophyta</taxon>
        <taxon>Bacillariophyta</taxon>
        <taxon>Coscinodiscophyceae</taxon>
        <taxon>Chaetocerotophycidae</taxon>
        <taxon>Chaetocerotales</taxon>
        <taxon>Chaetocerotaceae</taxon>
        <taxon>Chaetoceros</taxon>
    </lineage>
</organism>